<keyword evidence="2" id="KW-1185">Reference proteome</keyword>
<protein>
    <recommendedName>
        <fullName evidence="3">Ig-like domain-containing protein</fullName>
    </recommendedName>
</protein>
<dbReference type="RefSeq" id="WP_381726217.1">
    <property type="nucleotide sequence ID" value="NZ_JBHVBU010000021.1"/>
</dbReference>
<reference evidence="1 2" key="1">
    <citation type="submission" date="2024-09" db="EMBL/GenBank/DDBJ databases">
        <title>The Natural Products Discovery Center: Release of the First 8490 Sequenced Strains for Exploring Actinobacteria Biosynthetic Diversity.</title>
        <authorList>
            <person name="Kalkreuter E."/>
            <person name="Kautsar S.A."/>
            <person name="Yang D."/>
            <person name="Bader C.D."/>
            <person name="Teijaro C.N."/>
            <person name="Fluegel L."/>
            <person name="Davis C.M."/>
            <person name="Simpson J.R."/>
            <person name="Lauterbach L."/>
            <person name="Steele A.D."/>
            <person name="Gui C."/>
            <person name="Meng S."/>
            <person name="Li G."/>
            <person name="Viehrig K."/>
            <person name="Ye F."/>
            <person name="Su P."/>
            <person name="Kiefer A.F."/>
            <person name="Nichols A."/>
            <person name="Cepeda A.J."/>
            <person name="Yan W."/>
            <person name="Fan B."/>
            <person name="Jiang Y."/>
            <person name="Adhikari A."/>
            <person name="Zheng C.-J."/>
            <person name="Schuster L."/>
            <person name="Cowan T.M."/>
            <person name="Smanski M.J."/>
            <person name="Chevrette M.G."/>
            <person name="De Carvalho L.P.S."/>
            <person name="Shen B."/>
        </authorList>
    </citation>
    <scope>NUCLEOTIDE SEQUENCE [LARGE SCALE GENOMIC DNA]</scope>
    <source>
        <strain evidence="1 2">NPDC057399</strain>
    </source>
</reference>
<gene>
    <name evidence="1" type="ORF">ACFU0X_10230</name>
</gene>
<organism evidence="1 2">
    <name type="scientific">Streptomyces cellulosae</name>
    <dbReference type="NCBI Taxonomy" id="1968"/>
    <lineage>
        <taxon>Bacteria</taxon>
        <taxon>Bacillati</taxon>
        <taxon>Actinomycetota</taxon>
        <taxon>Actinomycetes</taxon>
        <taxon>Kitasatosporales</taxon>
        <taxon>Streptomycetaceae</taxon>
        <taxon>Streptomyces</taxon>
    </lineage>
</organism>
<dbReference type="EMBL" id="JBHVBU010000021">
    <property type="protein sequence ID" value="MFE7963415.1"/>
    <property type="molecule type" value="Genomic_DNA"/>
</dbReference>
<sequence length="177" mass="18980">MSLSFPASPAEADPVLGPLLNQLQTCVCFTLAEAGRGVCTQCSIVPGDSRPPADRCDCACGQGQGQAWVRWVRDEPVMVARNTGPGSRRGCQQWRTFKVIEVGVYRCVSGPDDQGNPPSPEARERDALGLIWDRRLLVKGISCCAALKNRRVELLSLEPTAVKGNCAGVVVQLSVDA</sequence>
<evidence type="ECO:0000313" key="2">
    <source>
        <dbReference type="Proteomes" id="UP001600650"/>
    </source>
</evidence>
<comment type="caution">
    <text evidence="1">The sequence shown here is derived from an EMBL/GenBank/DDBJ whole genome shotgun (WGS) entry which is preliminary data.</text>
</comment>
<proteinExistence type="predicted"/>
<evidence type="ECO:0000313" key="1">
    <source>
        <dbReference type="EMBL" id="MFE7963415.1"/>
    </source>
</evidence>
<evidence type="ECO:0008006" key="3">
    <source>
        <dbReference type="Google" id="ProtNLM"/>
    </source>
</evidence>
<name>A0ABW6JDH0_STRCE</name>
<dbReference type="Proteomes" id="UP001600650">
    <property type="component" value="Unassembled WGS sequence"/>
</dbReference>
<accession>A0ABW6JDH0</accession>